<sequence length="87" mass="9473">MCINDDCRRGFNDVVGADEDAIHLACIESLCNKQFCRKAYTELNHAAVGFTLDNKDHAGVLDSGLHGCFTFPLAHIATGAFVLITMK</sequence>
<evidence type="ECO:0000313" key="2">
    <source>
        <dbReference type="Proteomes" id="UP000281406"/>
    </source>
</evidence>
<organism evidence="1 2">
    <name type="scientific">Anabarilius grahami</name>
    <name type="common">Kanglang fish</name>
    <name type="synonym">Barilius grahami</name>
    <dbReference type="NCBI Taxonomy" id="495550"/>
    <lineage>
        <taxon>Eukaryota</taxon>
        <taxon>Metazoa</taxon>
        <taxon>Chordata</taxon>
        <taxon>Craniata</taxon>
        <taxon>Vertebrata</taxon>
        <taxon>Euteleostomi</taxon>
        <taxon>Actinopterygii</taxon>
        <taxon>Neopterygii</taxon>
        <taxon>Teleostei</taxon>
        <taxon>Ostariophysi</taxon>
        <taxon>Cypriniformes</taxon>
        <taxon>Xenocyprididae</taxon>
        <taxon>Xenocypridinae</taxon>
        <taxon>Xenocypridinae incertae sedis</taxon>
        <taxon>Anabarilius</taxon>
    </lineage>
</organism>
<protein>
    <submittedName>
        <fullName evidence="1">Uncharacterized protein</fullName>
    </submittedName>
</protein>
<accession>A0A3N0Y3V3</accession>
<evidence type="ECO:0000313" key="1">
    <source>
        <dbReference type="EMBL" id="ROL40886.1"/>
    </source>
</evidence>
<name>A0A3N0Y3V3_ANAGA</name>
<gene>
    <name evidence="1" type="ORF">DPX16_9880</name>
</gene>
<proteinExistence type="predicted"/>
<keyword evidence="2" id="KW-1185">Reference proteome</keyword>
<reference evidence="1 2" key="1">
    <citation type="submission" date="2018-10" db="EMBL/GenBank/DDBJ databases">
        <title>Genome assembly for a Yunnan-Guizhou Plateau 3E fish, Anabarilius grahami (Regan), and its evolutionary and genetic applications.</title>
        <authorList>
            <person name="Jiang W."/>
        </authorList>
    </citation>
    <scope>NUCLEOTIDE SEQUENCE [LARGE SCALE GENOMIC DNA]</scope>
    <source>
        <strain evidence="1">AG-KIZ</strain>
        <tissue evidence="1">Muscle</tissue>
    </source>
</reference>
<dbReference type="EMBL" id="RJVU01053127">
    <property type="protein sequence ID" value="ROL40886.1"/>
    <property type="molecule type" value="Genomic_DNA"/>
</dbReference>
<dbReference type="Proteomes" id="UP000281406">
    <property type="component" value="Unassembled WGS sequence"/>
</dbReference>
<comment type="caution">
    <text evidence="1">The sequence shown here is derived from an EMBL/GenBank/DDBJ whole genome shotgun (WGS) entry which is preliminary data.</text>
</comment>
<dbReference type="AlphaFoldDB" id="A0A3N0Y3V3"/>